<feature type="transmembrane region" description="Helical" evidence="13">
    <location>
        <begin position="105"/>
        <end position="126"/>
    </location>
</feature>
<dbReference type="CDD" id="cd07325">
    <property type="entry name" value="M48_Ste24p_like"/>
    <property type="match status" value="1"/>
</dbReference>
<evidence type="ECO:0000256" key="2">
    <source>
        <dbReference type="ARBA" id="ARBA00022475"/>
    </source>
</evidence>
<feature type="region of interest" description="Disordered" evidence="12">
    <location>
        <begin position="381"/>
        <end position="400"/>
    </location>
</feature>
<keyword evidence="2" id="KW-1003">Cell membrane</keyword>
<keyword evidence="3 11" id="KW-0645">Protease</keyword>
<dbReference type="GO" id="GO:0046872">
    <property type="term" value="F:metal ion binding"/>
    <property type="evidence" value="ECO:0007669"/>
    <property type="project" value="UniProtKB-KW"/>
</dbReference>
<keyword evidence="8 13" id="KW-1133">Transmembrane helix</keyword>
<evidence type="ECO:0000256" key="4">
    <source>
        <dbReference type="ARBA" id="ARBA00022692"/>
    </source>
</evidence>
<evidence type="ECO:0000313" key="16">
    <source>
        <dbReference type="Proteomes" id="UP000233766"/>
    </source>
</evidence>
<dbReference type="InterPro" id="IPR001915">
    <property type="entry name" value="Peptidase_M48"/>
</dbReference>
<dbReference type="EMBL" id="PJMW01000002">
    <property type="protein sequence ID" value="PKV77322.1"/>
    <property type="molecule type" value="Genomic_DNA"/>
</dbReference>
<dbReference type="PANTHER" id="PTHR43221:SF1">
    <property type="entry name" value="PROTEASE HTPX"/>
    <property type="match status" value="1"/>
</dbReference>
<gene>
    <name evidence="15" type="ORF">ATK86_1657</name>
</gene>
<dbReference type="GO" id="GO:0005886">
    <property type="term" value="C:plasma membrane"/>
    <property type="evidence" value="ECO:0007669"/>
    <property type="project" value="UniProtKB-SubCell"/>
</dbReference>
<dbReference type="Pfam" id="PF01435">
    <property type="entry name" value="Peptidase_M48"/>
    <property type="match status" value="1"/>
</dbReference>
<comment type="caution">
    <text evidence="15">The sequence shown here is derived from an EMBL/GenBank/DDBJ whole genome shotgun (WGS) entry which is preliminary data.</text>
</comment>
<sequence>MHPHEPHHPHSAGSPPEHQSQQPDRTPSLDKDTAPPSPWAQPDPRTGGFPAQDSPPQPPTGPYPPLAPGGYAPGYYPPSGPPAPPQHRPRGLMPWDRPARHPWEIPLLIVVIMFTAVAYLLALLLLTVELFADPVVDEKGVEQTGSIVTSPYVLLLLFAPVLLWAGRGLNLATQRVNGVKMSPTQFPEGYRMVQEAAARFGMHKAPDAYVILGNGKINAFASGHGFRRFVVVYSDLFEIGGAAREPDGLAFIIGHEVGHIAAGHVSYWRQLGMFVAPWLPLLGSSLIRAQEYTADNHGFCFRPHGASTAMATLAAGKYLNSDVGVDEMADRAALDRGGFVWLVNAMGSHPVLTWRMWALRDRSKPGPMFWRPSAPHPGLIPPRGGYPLNSTPPALPPKPV</sequence>
<dbReference type="Proteomes" id="UP000233766">
    <property type="component" value="Unassembled WGS sequence"/>
</dbReference>
<evidence type="ECO:0000259" key="14">
    <source>
        <dbReference type="Pfam" id="PF01435"/>
    </source>
</evidence>
<evidence type="ECO:0000256" key="6">
    <source>
        <dbReference type="ARBA" id="ARBA00022801"/>
    </source>
</evidence>
<comment type="cofactor">
    <cofactor evidence="11">
        <name>Zn(2+)</name>
        <dbReference type="ChEBI" id="CHEBI:29105"/>
    </cofactor>
    <text evidence="11">Binds 1 zinc ion per subunit.</text>
</comment>
<dbReference type="GO" id="GO:0006508">
    <property type="term" value="P:proteolysis"/>
    <property type="evidence" value="ECO:0007669"/>
    <property type="project" value="UniProtKB-KW"/>
</dbReference>
<evidence type="ECO:0000256" key="5">
    <source>
        <dbReference type="ARBA" id="ARBA00022723"/>
    </source>
</evidence>
<keyword evidence="16" id="KW-1185">Reference proteome</keyword>
<evidence type="ECO:0000256" key="3">
    <source>
        <dbReference type="ARBA" id="ARBA00022670"/>
    </source>
</evidence>
<name>A0A2N3V6R9_9NOCA</name>
<keyword evidence="4 13" id="KW-0812">Transmembrane</keyword>
<feature type="compositionally biased region" description="Pro residues" evidence="12">
    <location>
        <begin position="75"/>
        <end position="86"/>
    </location>
</feature>
<dbReference type="AlphaFoldDB" id="A0A2N3V6R9"/>
<proteinExistence type="inferred from homology"/>
<protein>
    <submittedName>
        <fullName evidence="15">Zn-dependent protease with chaperone function</fullName>
    </submittedName>
</protein>
<dbReference type="GO" id="GO:0004222">
    <property type="term" value="F:metalloendopeptidase activity"/>
    <property type="evidence" value="ECO:0007669"/>
    <property type="project" value="InterPro"/>
</dbReference>
<evidence type="ECO:0000313" key="15">
    <source>
        <dbReference type="EMBL" id="PKV77322.1"/>
    </source>
</evidence>
<comment type="subcellular location">
    <subcellularLocation>
        <location evidence="1">Cell membrane</location>
        <topology evidence="1">Multi-pass membrane protein</topology>
    </subcellularLocation>
</comment>
<evidence type="ECO:0000256" key="9">
    <source>
        <dbReference type="ARBA" id="ARBA00023049"/>
    </source>
</evidence>
<keyword evidence="9 11" id="KW-0482">Metalloprotease</keyword>
<dbReference type="Gene3D" id="3.30.2010.10">
    <property type="entry name" value="Metalloproteases ('zincins'), catalytic domain"/>
    <property type="match status" value="1"/>
</dbReference>
<evidence type="ECO:0000256" key="13">
    <source>
        <dbReference type="SAM" id="Phobius"/>
    </source>
</evidence>
<keyword evidence="5" id="KW-0479">Metal-binding</keyword>
<evidence type="ECO:0000256" key="8">
    <source>
        <dbReference type="ARBA" id="ARBA00022989"/>
    </source>
</evidence>
<accession>A0A2N3V6R9</accession>
<evidence type="ECO:0000256" key="1">
    <source>
        <dbReference type="ARBA" id="ARBA00004651"/>
    </source>
</evidence>
<evidence type="ECO:0000256" key="11">
    <source>
        <dbReference type="RuleBase" id="RU003983"/>
    </source>
</evidence>
<keyword evidence="6 11" id="KW-0378">Hydrolase</keyword>
<evidence type="ECO:0000256" key="10">
    <source>
        <dbReference type="ARBA" id="ARBA00023136"/>
    </source>
</evidence>
<feature type="domain" description="Peptidase M48" evidence="14">
    <location>
        <begin position="190"/>
        <end position="266"/>
    </location>
</feature>
<feature type="transmembrane region" description="Helical" evidence="13">
    <location>
        <begin position="146"/>
        <end position="165"/>
    </location>
</feature>
<keyword evidence="7 11" id="KW-0862">Zinc</keyword>
<evidence type="ECO:0000256" key="12">
    <source>
        <dbReference type="SAM" id="MobiDB-lite"/>
    </source>
</evidence>
<keyword evidence="10 13" id="KW-0472">Membrane</keyword>
<dbReference type="InterPro" id="IPR050083">
    <property type="entry name" value="HtpX_protease"/>
</dbReference>
<dbReference type="RefSeq" id="WP_409347821.1">
    <property type="nucleotide sequence ID" value="NZ_PJMW01000002.1"/>
</dbReference>
<reference evidence="15 16" key="1">
    <citation type="submission" date="2017-12" db="EMBL/GenBank/DDBJ databases">
        <title>Sequencing the genomes of 1000 Actinobacteria strains.</title>
        <authorList>
            <person name="Klenk H.-P."/>
        </authorList>
    </citation>
    <scope>NUCLEOTIDE SEQUENCE [LARGE SCALE GENOMIC DNA]</scope>
    <source>
        <strain evidence="15 16">DSM 44489</strain>
    </source>
</reference>
<organism evidence="15 16">
    <name type="scientific">Nocardia fluminea</name>
    <dbReference type="NCBI Taxonomy" id="134984"/>
    <lineage>
        <taxon>Bacteria</taxon>
        <taxon>Bacillati</taxon>
        <taxon>Actinomycetota</taxon>
        <taxon>Actinomycetes</taxon>
        <taxon>Mycobacteriales</taxon>
        <taxon>Nocardiaceae</taxon>
        <taxon>Nocardia</taxon>
    </lineage>
</organism>
<evidence type="ECO:0000256" key="7">
    <source>
        <dbReference type="ARBA" id="ARBA00022833"/>
    </source>
</evidence>
<feature type="region of interest" description="Disordered" evidence="12">
    <location>
        <begin position="1"/>
        <end position="93"/>
    </location>
</feature>
<feature type="compositionally biased region" description="Pro residues" evidence="12">
    <location>
        <begin position="53"/>
        <end position="67"/>
    </location>
</feature>
<comment type="similarity">
    <text evidence="11">Belongs to the peptidase M48 family.</text>
</comment>
<dbReference type="PANTHER" id="PTHR43221">
    <property type="entry name" value="PROTEASE HTPX"/>
    <property type="match status" value="1"/>
</dbReference>